<dbReference type="NCBIfam" id="TIGR02898">
    <property type="entry name" value="spore_YhcN_YlaJ"/>
    <property type="match status" value="1"/>
</dbReference>
<keyword evidence="2" id="KW-0732">Signal</keyword>
<sequence>MRHLVKHTIRFALLASIVAVSASGCATARHDTSGTNGGIGAKSYRSYGDRVDMRLGLDGYRGADPNMIRDRDSLRRGLNRDNGVTGYDQDGVNRWSDYKNMSGATDGRTADGSTAQTPATPTAPQQPRVEAAQSISDQLTGIDPIKTANVLLMGNNAYVAVSTKDGRDIDQSSDVKSKVTQQVQAARPDIKHVYVSANPDFVSRMNGYTRDLNAGKPVSGFIDEFGAMVQRLFPTKQTP</sequence>
<feature type="signal peptide" evidence="2">
    <location>
        <begin position="1"/>
        <end position="22"/>
    </location>
</feature>
<reference evidence="3 4" key="1">
    <citation type="journal article" date="2007" name="Int. J. Syst. Evol. Microbiol.">
        <title>Paenibacillus ginsengarvi sp. nov., isolated from soil from ginseng cultivation.</title>
        <authorList>
            <person name="Yoon M.H."/>
            <person name="Ten L.N."/>
            <person name="Im W.T."/>
        </authorList>
    </citation>
    <scope>NUCLEOTIDE SEQUENCE [LARGE SCALE GENOMIC DNA]</scope>
    <source>
        <strain evidence="3 4">KCTC 13059</strain>
    </source>
</reference>
<evidence type="ECO:0000256" key="2">
    <source>
        <dbReference type="SAM" id="SignalP"/>
    </source>
</evidence>
<evidence type="ECO:0000313" key="3">
    <source>
        <dbReference type="EMBL" id="RKN85359.1"/>
    </source>
</evidence>
<feature type="chain" id="PRO_5038926975" evidence="2">
    <location>
        <begin position="23"/>
        <end position="239"/>
    </location>
</feature>
<dbReference type="PROSITE" id="PS51257">
    <property type="entry name" value="PROKAR_LIPOPROTEIN"/>
    <property type="match status" value="1"/>
</dbReference>
<dbReference type="InterPro" id="IPR019076">
    <property type="entry name" value="Spore_lipoprot_YhcN/YlaJ-like"/>
</dbReference>
<feature type="region of interest" description="Disordered" evidence="1">
    <location>
        <begin position="74"/>
        <end position="134"/>
    </location>
</feature>
<gene>
    <name evidence="3" type="ORF">D7M11_09775</name>
</gene>
<dbReference type="AlphaFoldDB" id="A0A3B0CM83"/>
<dbReference type="Proteomes" id="UP000282311">
    <property type="component" value="Unassembled WGS sequence"/>
</dbReference>
<evidence type="ECO:0000256" key="1">
    <source>
        <dbReference type="SAM" id="MobiDB-lite"/>
    </source>
</evidence>
<comment type="caution">
    <text evidence="3">The sequence shown here is derived from an EMBL/GenBank/DDBJ whole genome shotgun (WGS) entry which is preliminary data.</text>
</comment>
<accession>A0A3B0CM83</accession>
<organism evidence="3 4">
    <name type="scientific">Paenibacillus ginsengarvi</name>
    <dbReference type="NCBI Taxonomy" id="400777"/>
    <lineage>
        <taxon>Bacteria</taxon>
        <taxon>Bacillati</taxon>
        <taxon>Bacillota</taxon>
        <taxon>Bacilli</taxon>
        <taxon>Bacillales</taxon>
        <taxon>Paenibacillaceae</taxon>
        <taxon>Paenibacillus</taxon>
    </lineage>
</organism>
<evidence type="ECO:0000313" key="4">
    <source>
        <dbReference type="Proteomes" id="UP000282311"/>
    </source>
</evidence>
<name>A0A3B0CM83_9BACL</name>
<keyword evidence="4" id="KW-1185">Reference proteome</keyword>
<dbReference type="Pfam" id="PF09580">
    <property type="entry name" value="Spore_YhcN_YlaJ"/>
    <property type="match status" value="1"/>
</dbReference>
<dbReference type="GO" id="GO:0030435">
    <property type="term" value="P:sporulation resulting in formation of a cellular spore"/>
    <property type="evidence" value="ECO:0007669"/>
    <property type="project" value="InterPro"/>
</dbReference>
<dbReference type="InterPro" id="IPR014247">
    <property type="entry name" value="Spore_lipoprot_YhcN/YlaJ"/>
</dbReference>
<protein>
    <submittedName>
        <fullName evidence="3">YhcN/YlaJ family sporulation lipoprotein</fullName>
    </submittedName>
</protein>
<dbReference type="EMBL" id="RBAH01000005">
    <property type="protein sequence ID" value="RKN85359.1"/>
    <property type="molecule type" value="Genomic_DNA"/>
</dbReference>
<proteinExistence type="predicted"/>
<keyword evidence="3" id="KW-0449">Lipoprotein</keyword>
<feature type="compositionally biased region" description="Low complexity" evidence="1">
    <location>
        <begin position="114"/>
        <end position="127"/>
    </location>
</feature>